<name>A0AAD5LJW6_PYTIN</name>
<organism evidence="4 5">
    <name type="scientific">Pythium insidiosum</name>
    <name type="common">Pythiosis disease agent</name>
    <dbReference type="NCBI Taxonomy" id="114742"/>
    <lineage>
        <taxon>Eukaryota</taxon>
        <taxon>Sar</taxon>
        <taxon>Stramenopiles</taxon>
        <taxon>Oomycota</taxon>
        <taxon>Peronosporomycetes</taxon>
        <taxon>Pythiales</taxon>
        <taxon>Pythiaceae</taxon>
        <taxon>Pythium</taxon>
    </lineage>
</organism>
<gene>
    <name evidence="4" type="ORF">P43SY_010072</name>
</gene>
<keyword evidence="5" id="KW-1185">Reference proteome</keyword>
<dbReference type="Proteomes" id="UP001209570">
    <property type="component" value="Unassembled WGS sequence"/>
</dbReference>
<accession>A0AAD5LJW6</accession>
<proteinExistence type="predicted"/>
<keyword evidence="2" id="KW-1133">Transmembrane helix</keyword>
<comment type="caution">
    <text evidence="4">The sequence shown here is derived from an EMBL/GenBank/DDBJ whole genome shotgun (WGS) entry which is preliminary data.</text>
</comment>
<evidence type="ECO:0000313" key="5">
    <source>
        <dbReference type="Proteomes" id="UP001209570"/>
    </source>
</evidence>
<protein>
    <recommendedName>
        <fullName evidence="6">Transmembrane protein</fullName>
    </recommendedName>
</protein>
<evidence type="ECO:0000256" key="1">
    <source>
        <dbReference type="SAM" id="MobiDB-lite"/>
    </source>
</evidence>
<reference evidence="4" key="1">
    <citation type="submission" date="2021-12" db="EMBL/GenBank/DDBJ databases">
        <title>Prjna785345.</title>
        <authorList>
            <person name="Rujirawat T."/>
            <person name="Krajaejun T."/>
        </authorList>
    </citation>
    <scope>NUCLEOTIDE SEQUENCE</scope>
    <source>
        <strain evidence="4">Pi057C3</strain>
    </source>
</reference>
<feature type="transmembrane region" description="Helical" evidence="2">
    <location>
        <begin position="437"/>
        <end position="465"/>
    </location>
</feature>
<dbReference type="EMBL" id="JAKCXM010000080">
    <property type="protein sequence ID" value="KAJ0403529.1"/>
    <property type="molecule type" value="Genomic_DNA"/>
</dbReference>
<keyword evidence="2" id="KW-0812">Transmembrane</keyword>
<keyword evidence="2" id="KW-0472">Membrane</keyword>
<evidence type="ECO:0000256" key="2">
    <source>
        <dbReference type="SAM" id="Phobius"/>
    </source>
</evidence>
<feature type="chain" id="PRO_5041990644" description="Transmembrane protein" evidence="3">
    <location>
        <begin position="27"/>
        <end position="736"/>
    </location>
</feature>
<keyword evidence="3" id="KW-0732">Signal</keyword>
<feature type="transmembrane region" description="Helical" evidence="2">
    <location>
        <begin position="354"/>
        <end position="375"/>
    </location>
</feature>
<evidence type="ECO:0008006" key="6">
    <source>
        <dbReference type="Google" id="ProtNLM"/>
    </source>
</evidence>
<dbReference type="AlphaFoldDB" id="A0AAD5LJW6"/>
<feature type="transmembrane region" description="Helical" evidence="2">
    <location>
        <begin position="503"/>
        <end position="522"/>
    </location>
</feature>
<evidence type="ECO:0000313" key="4">
    <source>
        <dbReference type="EMBL" id="KAJ0403529.1"/>
    </source>
</evidence>
<evidence type="ECO:0000256" key="3">
    <source>
        <dbReference type="SAM" id="SignalP"/>
    </source>
</evidence>
<feature type="transmembrane region" description="Helical" evidence="2">
    <location>
        <begin position="269"/>
        <end position="295"/>
    </location>
</feature>
<sequence length="736" mass="82976">MMRCRHKISLRRLVLLLLNVASTVLTLLTGLRENPVVVFVTGRYDGIRARLREGTINYDIVRDDAFKQDHLTSLPDVGASFRFFSAPRRSPSNLAEDRSTCLRVNSMNASILTLNYDDFWGRGARRAQIFLYSISAPHCSVLNFRDEWVADCISDHAGDAAQCHQFIAANFETLGRDRTIQVGVERDFGEPGTPFLKCRGRPMKPFAFETDLMVHQSYWAGGSYHVEVQTSACRATPLLRDDLWQWGLFQVEAADQDAVVMVALPPSGWFATIVTFGYGVVTLVMIARGVMAAFLQSRAVLYLPKALRFLGRQWPLRYLLPFMAVATTGTDNENTVITFKGSLLVASDLWMNHWLYILLSILESIVNIRMTYIVLEMGTWMLGKKVDATNFIFMCAALTRITWIMCLLHTVLRLGARFLLRFLRTMHVLRPALRHRLEWYVDASALFLSFKIYNLLLCLVLFLFLQLHGTTTFMGKQPEYKQGVFGGAPRLEPFWGNEIICDLFVLLSILTACGLVIGVGALQTQYRCLANNGVIRLLQQRYVFVGWDVLTAAQMLGINPYDPTLIEDGVVMTSCSLGSLLQTLYESGPSGLVHLAGDYLFMDGGFSKGALKFHYPVKRAMDMGLCSSNRSTAHRKDHDHTDMSTSHHPVSHHVHPVVDHDMAKPLTKKSIFDRHLRIFAEGYAGKVLLVDAQEPGALVRNPDTGQREYVVEDALTQITLLDIKPLLRDDKKLHIL</sequence>
<feature type="signal peptide" evidence="3">
    <location>
        <begin position="1"/>
        <end position="26"/>
    </location>
</feature>
<feature type="region of interest" description="Disordered" evidence="1">
    <location>
        <begin position="631"/>
        <end position="652"/>
    </location>
</feature>
<feature type="transmembrane region" description="Helical" evidence="2">
    <location>
        <begin position="391"/>
        <end position="416"/>
    </location>
</feature>